<dbReference type="InterPro" id="IPR001650">
    <property type="entry name" value="Helicase_C-like"/>
</dbReference>
<dbReference type="InterPro" id="IPR027417">
    <property type="entry name" value="P-loop_NTPase"/>
</dbReference>
<evidence type="ECO:0000256" key="1">
    <source>
        <dbReference type="ARBA" id="ARBA00005446"/>
    </source>
</evidence>
<dbReference type="SMART" id="SM00490">
    <property type="entry name" value="HELICc"/>
    <property type="match status" value="1"/>
</dbReference>
<dbReference type="EC" id="5.6.2.4" evidence="5"/>
<evidence type="ECO:0000256" key="5">
    <source>
        <dbReference type="ARBA" id="ARBA00034808"/>
    </source>
</evidence>
<dbReference type="GO" id="GO:0000724">
    <property type="term" value="P:double-strand break repair via homologous recombination"/>
    <property type="evidence" value="ECO:0007669"/>
    <property type="project" value="TreeGrafter"/>
</dbReference>
<gene>
    <name evidence="8" type="ORF">H072_8519</name>
</gene>
<dbReference type="OrthoDB" id="3943268at2759"/>
<dbReference type="SUPFAM" id="SSF52540">
    <property type="entry name" value="P-loop containing nucleoside triphosphate hydrolases"/>
    <property type="match status" value="1"/>
</dbReference>
<comment type="caution">
    <text evidence="8">The sequence shown here is derived from an EMBL/GenBank/DDBJ whole genome shotgun (WGS) entry which is preliminary data.</text>
</comment>
<dbReference type="SMART" id="SM00487">
    <property type="entry name" value="DEXDc"/>
    <property type="match status" value="1"/>
</dbReference>
<dbReference type="Proteomes" id="UP000015100">
    <property type="component" value="Unassembled WGS sequence"/>
</dbReference>
<dbReference type="GO" id="GO:0005524">
    <property type="term" value="F:ATP binding"/>
    <property type="evidence" value="ECO:0007669"/>
    <property type="project" value="UniProtKB-KW"/>
</dbReference>
<evidence type="ECO:0000256" key="4">
    <source>
        <dbReference type="ARBA" id="ARBA00034617"/>
    </source>
</evidence>
<dbReference type="GO" id="GO:0009378">
    <property type="term" value="F:four-way junction helicase activity"/>
    <property type="evidence" value="ECO:0007669"/>
    <property type="project" value="TreeGrafter"/>
</dbReference>
<dbReference type="EMBL" id="AQGS01000599">
    <property type="protein sequence ID" value="EPS37769.1"/>
    <property type="molecule type" value="Genomic_DNA"/>
</dbReference>
<dbReference type="STRING" id="1284197.S8A4R0"/>
<accession>S8A4R0</accession>
<dbReference type="PROSITE" id="PS51192">
    <property type="entry name" value="HELICASE_ATP_BIND_1"/>
    <property type="match status" value="1"/>
</dbReference>
<evidence type="ECO:0000313" key="9">
    <source>
        <dbReference type="Proteomes" id="UP000015100"/>
    </source>
</evidence>
<evidence type="ECO:0000259" key="6">
    <source>
        <dbReference type="PROSITE" id="PS51192"/>
    </source>
</evidence>
<evidence type="ECO:0000259" key="7">
    <source>
        <dbReference type="PROSITE" id="PS51194"/>
    </source>
</evidence>
<dbReference type="OMA" id="LISICYH"/>
<comment type="catalytic activity">
    <reaction evidence="4">
        <text>Couples ATP hydrolysis with the unwinding of duplex DNA by translocating in the 3'-5' direction.</text>
        <dbReference type="EC" id="5.6.2.4"/>
    </reaction>
</comment>
<dbReference type="Pfam" id="PF00271">
    <property type="entry name" value="Helicase_C"/>
    <property type="match status" value="1"/>
</dbReference>
<dbReference type="GO" id="GO:0043138">
    <property type="term" value="F:3'-5' DNA helicase activity"/>
    <property type="evidence" value="ECO:0007669"/>
    <property type="project" value="UniProtKB-EC"/>
</dbReference>
<dbReference type="InterPro" id="IPR014001">
    <property type="entry name" value="Helicase_ATP-bd"/>
</dbReference>
<comment type="similarity">
    <text evidence="1">Belongs to the helicase family. RecQ subfamily.</text>
</comment>
<dbReference type="PROSITE" id="PS51194">
    <property type="entry name" value="HELICASE_CTER"/>
    <property type="match status" value="1"/>
</dbReference>
<dbReference type="PANTHER" id="PTHR13710:SF154">
    <property type="entry name" value="RECQ HELICASE, PUTATIVE (AFU_ORTHOLOGUE AFUA_6G14720)-RELATED"/>
    <property type="match status" value="1"/>
</dbReference>
<reference evidence="9" key="2">
    <citation type="submission" date="2013-04" db="EMBL/GenBank/DDBJ databases">
        <title>Genomic mechanisms accounting for the adaptation to parasitism in nematode-trapping fungi.</title>
        <authorList>
            <person name="Ahren D.G."/>
        </authorList>
    </citation>
    <scope>NUCLEOTIDE SEQUENCE [LARGE SCALE GENOMIC DNA]</scope>
    <source>
        <strain evidence="9">CBS 200.50</strain>
    </source>
</reference>
<dbReference type="GO" id="GO:0003676">
    <property type="term" value="F:nucleic acid binding"/>
    <property type="evidence" value="ECO:0007669"/>
    <property type="project" value="InterPro"/>
</dbReference>
<keyword evidence="3" id="KW-0067">ATP-binding</keyword>
<dbReference type="Pfam" id="PF00270">
    <property type="entry name" value="DEAD"/>
    <property type="match status" value="1"/>
</dbReference>
<dbReference type="Gene3D" id="3.40.50.300">
    <property type="entry name" value="P-loop containing nucleotide triphosphate hydrolases"/>
    <property type="match status" value="2"/>
</dbReference>
<dbReference type="GO" id="GO:0005694">
    <property type="term" value="C:chromosome"/>
    <property type="evidence" value="ECO:0007669"/>
    <property type="project" value="TreeGrafter"/>
</dbReference>
<keyword evidence="2" id="KW-0547">Nucleotide-binding</keyword>
<evidence type="ECO:0000256" key="2">
    <source>
        <dbReference type="ARBA" id="ARBA00022741"/>
    </source>
</evidence>
<keyword evidence="9" id="KW-1185">Reference proteome</keyword>
<dbReference type="PANTHER" id="PTHR13710">
    <property type="entry name" value="DNA HELICASE RECQ FAMILY MEMBER"/>
    <property type="match status" value="1"/>
</dbReference>
<evidence type="ECO:0000256" key="3">
    <source>
        <dbReference type="ARBA" id="ARBA00022840"/>
    </source>
</evidence>
<organism evidence="8 9">
    <name type="scientific">Dactylellina haptotyla (strain CBS 200.50)</name>
    <name type="common">Nematode-trapping fungus</name>
    <name type="synonym">Monacrosporium haptotylum</name>
    <dbReference type="NCBI Taxonomy" id="1284197"/>
    <lineage>
        <taxon>Eukaryota</taxon>
        <taxon>Fungi</taxon>
        <taxon>Dikarya</taxon>
        <taxon>Ascomycota</taxon>
        <taxon>Pezizomycotina</taxon>
        <taxon>Orbiliomycetes</taxon>
        <taxon>Orbiliales</taxon>
        <taxon>Orbiliaceae</taxon>
        <taxon>Dactylellina</taxon>
    </lineage>
</organism>
<dbReference type="HOGENOM" id="CLU_004144_0_0_1"/>
<protein>
    <recommendedName>
        <fullName evidence="5">DNA 3'-5' helicase</fullName>
        <ecNumber evidence="5">5.6.2.4</ecNumber>
    </recommendedName>
</protein>
<proteinExistence type="inferred from homology"/>
<sequence length="1520" mass="174114">MANLNFIRIVLSDEFLYIKEWKVLFCIEHKHVYTKSNILHHCIRNHKSSISSQDRIQLQKFLEKSGSPDSFKLPKFFEEGNSLPPQPYFQTKTEYRCRICGFITYGWKQAKTHLNQSHGLKRDRQNPHVPTEHFDLYPVQTACAQDRSPIWWRVNQSSGIVVVTKTVGTEPEPASITLTVADRLLQAEYSERQRTIVDSNRGSEGSPWGNRTGFPKHLDGLDRLEIAAVIKIPSLKNSPTEEDRVLARICSLTRICLEGTRRCTAYGENIKWKYRLFDDQMSKLLVSAQLGKPGNQPLRFIQEDTAKDYQTYWAQFLCYVYRTWKDHRFTGRTEPLFVMYEWQTEELKRLAAAVSESDHNSTLNDPEKFLKDPNQVIGFLREDLADLFFKTSAEFIEIIYKKSFLELALVSFYALKNIRPGGALMTAPEASSSLSRVIYCAQLVVIGFLWSKYSDKEVKRELQRWSDKFLTNHNPTPVAALQNLRSYAIEVGRNEPALPTTYWDGETTVVYKEIRLDTKRLASWVRHLIERAIQVWNRLVFDITVPDLNLKDPKVVNENKGNTNAAYTVFADARGGIPELQKRFRQSFAAKFFKQGSDEETNWRDLFSTAWVESYEQTVEEFLGLILLLVHICAGQPARGSEILGTRWKNDQILRNMFVYRGSILISICYHKSQNLTEKQRYVHRLLPPQLGQMVANFLTFVQDIRYLARWYSLRSQRPEATEEEITRQACQATFMTFLWAGSDDRWNSQKLSNLLRRESIKFELPELSIQSWRQIAVAIAQHFFQAHHEVLDFEDDGSRVDGEGFEQSDTFDQLASHSTHAGSNHYAVRTDIGYAKNEKILAQHVKACKAWQNWLQLPSDDSSSQPEPEKGFVAGIKHARSESSALVTSEAKRTLKSVATQLNWSMSEVERQGQRLFKTKEFSYRCPEQRTALEHIVTGTSYLLIVLPTGGGKSLLFQLPSLLNGARHTVVVIPFRALLDDMMQKCKDAGVPSSHWCLETANELMNPLIFVGLEQVSGPEFHAFLNKLYTTDNLDRIVMDEAHLCLTDDVDFRPSLLDLNLLRRHPVQMVCLTATLPVIEEKRFCQLMDFQRKHLAVVRASTSRFNLKIQVAAGGTRAECEQLALDKLESWTTRWDNKRSRAVLFINDTKQVEAFAEKSGHQYVSYHAKAADREVSFHKWRAGNHPDYRVMIATSALYQGVDLSEINLVIMLEPPNSIYHLVQAMGRAGRADQQAQILILIPKNWRPRFAGKADAWNSQAQLEGFLLAKECRHNILSAIMDDRNECCNPGDQELISCDNCVRISPKTPDWFDPSLPPLQKGTLPVTKMVHPYPVTPAVVKTADDVSRGKLERSKRSLTKNLANREIRFEKLERGLVKFKTNCAACYASTVLLSNEIGNHPFSSCPHLYTVIDARKQAMEDTRKNWLASGICFVCLLPDRICGRVDNTSCTRKYKDIVLPFCWAVFRDDTLREQFALETTCMDLRRFMIWLGERPAGNDTGMKTCNAANLVQHAIESCTA</sequence>
<name>S8A4R0_DACHA</name>
<dbReference type="GO" id="GO:0005737">
    <property type="term" value="C:cytoplasm"/>
    <property type="evidence" value="ECO:0007669"/>
    <property type="project" value="TreeGrafter"/>
</dbReference>
<feature type="domain" description="Helicase ATP-binding" evidence="6">
    <location>
        <begin position="935"/>
        <end position="1095"/>
    </location>
</feature>
<reference evidence="8 9" key="1">
    <citation type="journal article" date="2013" name="PLoS Genet.">
        <title>Genomic mechanisms accounting for the adaptation to parasitism in nematode-trapping fungi.</title>
        <authorList>
            <person name="Meerupati T."/>
            <person name="Andersson K.M."/>
            <person name="Friman E."/>
            <person name="Kumar D."/>
            <person name="Tunlid A."/>
            <person name="Ahren D."/>
        </authorList>
    </citation>
    <scope>NUCLEOTIDE SEQUENCE [LARGE SCALE GENOMIC DNA]</scope>
    <source>
        <strain evidence="8 9">CBS 200.50</strain>
    </source>
</reference>
<evidence type="ECO:0000313" key="8">
    <source>
        <dbReference type="EMBL" id="EPS37769.1"/>
    </source>
</evidence>
<dbReference type="InterPro" id="IPR011545">
    <property type="entry name" value="DEAD/DEAH_box_helicase_dom"/>
</dbReference>
<dbReference type="eggNOG" id="KOG0351">
    <property type="taxonomic scope" value="Eukaryota"/>
</dbReference>
<feature type="domain" description="Helicase C-terminal" evidence="7">
    <location>
        <begin position="1128"/>
        <end position="1284"/>
    </location>
</feature>